<dbReference type="RefSeq" id="WP_378614897.1">
    <property type="nucleotide sequence ID" value="NZ_JBHSAX010000019.1"/>
</dbReference>
<evidence type="ECO:0000313" key="2">
    <source>
        <dbReference type="EMBL" id="MFC3965146.1"/>
    </source>
</evidence>
<protein>
    <submittedName>
        <fullName evidence="2">NUDIX domain-containing protein</fullName>
    </submittedName>
</protein>
<dbReference type="InterPro" id="IPR000086">
    <property type="entry name" value="NUDIX_hydrolase_dom"/>
</dbReference>
<evidence type="ECO:0000259" key="1">
    <source>
        <dbReference type="Pfam" id="PF00293"/>
    </source>
</evidence>
<proteinExistence type="predicted"/>
<dbReference type="EMBL" id="JBHSAX010000019">
    <property type="protein sequence ID" value="MFC3965146.1"/>
    <property type="molecule type" value="Genomic_DNA"/>
</dbReference>
<evidence type="ECO:0000313" key="3">
    <source>
        <dbReference type="Proteomes" id="UP001595696"/>
    </source>
</evidence>
<reference evidence="3" key="1">
    <citation type="journal article" date="2019" name="Int. J. Syst. Evol. Microbiol.">
        <title>The Global Catalogue of Microorganisms (GCM) 10K type strain sequencing project: providing services to taxonomists for standard genome sequencing and annotation.</title>
        <authorList>
            <consortium name="The Broad Institute Genomics Platform"/>
            <consortium name="The Broad Institute Genome Sequencing Center for Infectious Disease"/>
            <person name="Wu L."/>
            <person name="Ma J."/>
        </authorList>
    </citation>
    <scope>NUCLEOTIDE SEQUENCE [LARGE SCALE GENOMIC DNA]</scope>
    <source>
        <strain evidence="3">CGMCC 4.7330</strain>
    </source>
</reference>
<dbReference type="SUPFAM" id="SSF55811">
    <property type="entry name" value="Nudix"/>
    <property type="match status" value="1"/>
</dbReference>
<comment type="caution">
    <text evidence="2">The sequence shown here is derived from an EMBL/GenBank/DDBJ whole genome shotgun (WGS) entry which is preliminary data.</text>
</comment>
<sequence>MSIRTLASKVIYENPWLSLREDRIEREDGSAGIYSVIDKPDFAIVVPMENDGFHLVEQYRYPLRARSWEFPSGGFPAGVTGRPEQLAAAELGEETGFTAGRMERIGYLHCANAMTGQGADVFLATELVPGEPRREQTEQDMRQQWFSRSEVEGMIREGIVTDGPSLAAYLLLQLRMEKRCR</sequence>
<accession>A0ABV8DYH2</accession>
<dbReference type="Gene3D" id="3.90.79.10">
    <property type="entry name" value="Nucleoside Triphosphate Pyrophosphohydrolase"/>
    <property type="match status" value="1"/>
</dbReference>
<gene>
    <name evidence="2" type="ORF">ACFO0B_24430</name>
</gene>
<name>A0ABV8DYH2_9NOCA</name>
<feature type="domain" description="Nudix hydrolase" evidence="1">
    <location>
        <begin position="44"/>
        <end position="154"/>
    </location>
</feature>
<dbReference type="InterPro" id="IPR015797">
    <property type="entry name" value="NUDIX_hydrolase-like_dom_sf"/>
</dbReference>
<dbReference type="Proteomes" id="UP001595696">
    <property type="component" value="Unassembled WGS sequence"/>
</dbReference>
<dbReference type="Pfam" id="PF00293">
    <property type="entry name" value="NUDIX"/>
    <property type="match status" value="1"/>
</dbReference>
<keyword evidence="3" id="KW-1185">Reference proteome</keyword>
<organism evidence="2 3">
    <name type="scientific">Nocardia jiangsuensis</name>
    <dbReference type="NCBI Taxonomy" id="1691563"/>
    <lineage>
        <taxon>Bacteria</taxon>
        <taxon>Bacillati</taxon>
        <taxon>Actinomycetota</taxon>
        <taxon>Actinomycetes</taxon>
        <taxon>Mycobacteriales</taxon>
        <taxon>Nocardiaceae</taxon>
        <taxon>Nocardia</taxon>
    </lineage>
</organism>
<dbReference type="CDD" id="cd24161">
    <property type="entry name" value="NUDIX_ADPRase_Ndx2"/>
    <property type="match status" value="1"/>
</dbReference>